<accession>A0ABT2J6J4</accession>
<dbReference type="Pfam" id="PF00226">
    <property type="entry name" value="DnaJ"/>
    <property type="match status" value="1"/>
</dbReference>
<reference evidence="4 5" key="1">
    <citation type="submission" date="2021-02" db="EMBL/GenBank/DDBJ databases">
        <title>Actinophytocola xerophila sp. nov., isolated from soil of cotton cropping field.</title>
        <authorList>
            <person name="Huang R."/>
            <person name="Chen X."/>
            <person name="Ge X."/>
            <person name="Liu W."/>
        </authorList>
    </citation>
    <scope>NUCLEOTIDE SEQUENCE [LARGE SCALE GENOMIC DNA]</scope>
    <source>
        <strain evidence="4 5">S1-96</strain>
    </source>
</reference>
<gene>
    <name evidence="4" type="ORF">JT362_10155</name>
</gene>
<dbReference type="PRINTS" id="PR00625">
    <property type="entry name" value="JDOMAIN"/>
</dbReference>
<sequence>MAVRVRGYDYYELLGVSRNASPAEIRSAYRSLAKVMHPDAGGTAGTFRLLREAYETLVDPELRSDYDAGGLDDDPPVPPAPRRRERDDPEHTPTLPVLDTRTIPWWDHVGSRVALVPTGPAPNPAFAVAGAAWAGLLVALVVTGAPGAVVFVWVLVLAAAGAAVGHRWLASARADREFLAELGTRLVFGRPGTEPDEAGERLTAELLARYLTRIPAARVCHGLAGEAGSVFADVDHAVLCGRRLVLVESKVWLPGHYRVDAAGVLWRNGHRFRGGTSRLAERVAAYRALLPGFAVRGVLLLYPGRPGAVTVDEPPFGADVVPPMDPERFVREVGGWLAADPSNVHRDALRVLVRQVVS</sequence>
<dbReference type="InterPro" id="IPR018253">
    <property type="entry name" value="DnaJ_domain_CS"/>
</dbReference>
<evidence type="ECO:0000256" key="1">
    <source>
        <dbReference type="ARBA" id="ARBA00023186"/>
    </source>
</evidence>
<feature type="compositionally biased region" description="Basic and acidic residues" evidence="2">
    <location>
        <begin position="82"/>
        <end position="91"/>
    </location>
</feature>
<keyword evidence="1" id="KW-0143">Chaperone</keyword>
<dbReference type="SUPFAM" id="SSF46565">
    <property type="entry name" value="Chaperone J-domain"/>
    <property type="match status" value="1"/>
</dbReference>
<dbReference type="SMART" id="SM00271">
    <property type="entry name" value="DnaJ"/>
    <property type="match status" value="1"/>
</dbReference>
<comment type="caution">
    <text evidence="4">The sequence shown here is derived from an EMBL/GenBank/DDBJ whole genome shotgun (WGS) entry which is preliminary data.</text>
</comment>
<name>A0ABT2J6J4_9PSEU</name>
<evidence type="ECO:0000256" key="2">
    <source>
        <dbReference type="SAM" id="MobiDB-lite"/>
    </source>
</evidence>
<feature type="region of interest" description="Disordered" evidence="2">
    <location>
        <begin position="63"/>
        <end position="97"/>
    </location>
</feature>
<dbReference type="Proteomes" id="UP001156441">
    <property type="component" value="Unassembled WGS sequence"/>
</dbReference>
<dbReference type="PANTHER" id="PTHR43096">
    <property type="entry name" value="DNAJ HOMOLOG 1, MITOCHONDRIAL-RELATED"/>
    <property type="match status" value="1"/>
</dbReference>
<protein>
    <submittedName>
        <fullName evidence="4">J domain-containing protein</fullName>
    </submittedName>
</protein>
<dbReference type="InterPro" id="IPR001623">
    <property type="entry name" value="DnaJ_domain"/>
</dbReference>
<proteinExistence type="predicted"/>
<dbReference type="PROSITE" id="PS50076">
    <property type="entry name" value="DNAJ_2"/>
    <property type="match status" value="1"/>
</dbReference>
<dbReference type="RefSeq" id="WP_260191043.1">
    <property type="nucleotide sequence ID" value="NZ_JAFFZE010000009.1"/>
</dbReference>
<dbReference type="Gene3D" id="1.10.287.110">
    <property type="entry name" value="DnaJ domain"/>
    <property type="match status" value="1"/>
</dbReference>
<feature type="domain" description="J" evidence="3">
    <location>
        <begin position="9"/>
        <end position="70"/>
    </location>
</feature>
<evidence type="ECO:0000313" key="5">
    <source>
        <dbReference type="Proteomes" id="UP001156441"/>
    </source>
</evidence>
<evidence type="ECO:0000313" key="4">
    <source>
        <dbReference type="EMBL" id="MCT2583478.1"/>
    </source>
</evidence>
<organism evidence="4 5">
    <name type="scientific">Actinophytocola gossypii</name>
    <dbReference type="NCBI Taxonomy" id="2812003"/>
    <lineage>
        <taxon>Bacteria</taxon>
        <taxon>Bacillati</taxon>
        <taxon>Actinomycetota</taxon>
        <taxon>Actinomycetes</taxon>
        <taxon>Pseudonocardiales</taxon>
        <taxon>Pseudonocardiaceae</taxon>
    </lineage>
</organism>
<dbReference type="PROSITE" id="PS00636">
    <property type="entry name" value="DNAJ_1"/>
    <property type="match status" value="1"/>
</dbReference>
<dbReference type="PANTHER" id="PTHR43096:SF52">
    <property type="entry name" value="DNAJ HOMOLOG 1, MITOCHONDRIAL-RELATED"/>
    <property type="match status" value="1"/>
</dbReference>
<keyword evidence="5" id="KW-1185">Reference proteome</keyword>
<evidence type="ECO:0000259" key="3">
    <source>
        <dbReference type="PROSITE" id="PS50076"/>
    </source>
</evidence>
<dbReference type="InterPro" id="IPR036869">
    <property type="entry name" value="J_dom_sf"/>
</dbReference>
<dbReference type="EMBL" id="JAFFZE010000009">
    <property type="protein sequence ID" value="MCT2583478.1"/>
    <property type="molecule type" value="Genomic_DNA"/>
</dbReference>
<dbReference type="CDD" id="cd06257">
    <property type="entry name" value="DnaJ"/>
    <property type="match status" value="1"/>
</dbReference>